<evidence type="ECO:0000256" key="2">
    <source>
        <dbReference type="ARBA" id="ARBA00023043"/>
    </source>
</evidence>
<dbReference type="Pfam" id="PF00023">
    <property type="entry name" value="Ank"/>
    <property type="match status" value="1"/>
</dbReference>
<sequence>MASNVDDLILEAARRGSIAELTEIRQTYNWIAIPVNFIIRCYSEEGNTPLQVGVNNGHYNVVEFLIGELKYQVYPQWKKTINSTCSFSWTSLDFNKPLPPFKSLSNEMEIIRDIAHQVPIVKLIEYLIDPVNDEPCQWLEFLLNSFVASSISQLEKIVALELMGSAFILKHKQCVWRGLQCWEQAMALRNSTASDNLPIPHVPYDNIQLITSELSLQRFKENWQRHHRHVNVQIQGLLVGERILNQIDCEQTSPNSFHLENLMRYGYHCCYEEHEYNRSLNISLLILEQLSEFQSNSSPHCIRIFVRALDLLFECLEQQPTDKRKGKFSFADFLNIIQFGLTILNKTALLPPVTRATVDYWQHILMEKVYHLLLDHILTHNQLKIQLKDCLTNYFRANNACSFTSLLHLAIKKIEIIKRYPSKIVPVVQLFLETGADPTATDSNGKTPFHILAENYEWFQFNLKSYETVFQALLDAGGCLDQATPDGKTFLTILKEQKTKYLSSNHPIMEQSINTVPPLSCICAQVIRRAKLPCEYRLPSSMKSLVERHSSFKSK</sequence>
<evidence type="ECO:0000256" key="5">
    <source>
        <dbReference type="PROSITE-ProRule" id="PRU00023"/>
    </source>
</evidence>
<dbReference type="PROSITE" id="PS50297">
    <property type="entry name" value="ANK_REP_REGION"/>
    <property type="match status" value="1"/>
</dbReference>
<dbReference type="SMART" id="SM00248">
    <property type="entry name" value="ANK"/>
    <property type="match status" value="3"/>
</dbReference>
<evidence type="ECO:0000313" key="6">
    <source>
        <dbReference type="EMBL" id="KAI9557924.1"/>
    </source>
</evidence>
<keyword evidence="1" id="KW-0677">Repeat</keyword>
<evidence type="ECO:0000313" key="7">
    <source>
        <dbReference type="Proteomes" id="UP000820818"/>
    </source>
</evidence>
<gene>
    <name evidence="6" type="ORF">GHT06_014676</name>
</gene>
<dbReference type="EMBL" id="WJBH02000005">
    <property type="protein sequence ID" value="KAI9557924.1"/>
    <property type="molecule type" value="Genomic_DNA"/>
</dbReference>
<feature type="repeat" description="ANK" evidence="5">
    <location>
        <begin position="45"/>
        <end position="66"/>
    </location>
</feature>
<keyword evidence="7" id="KW-1185">Reference proteome</keyword>
<dbReference type="PROSITE" id="PS50088">
    <property type="entry name" value="ANK_REPEAT"/>
    <property type="match status" value="1"/>
</dbReference>
<organism evidence="6 7">
    <name type="scientific">Daphnia sinensis</name>
    <dbReference type="NCBI Taxonomy" id="1820382"/>
    <lineage>
        <taxon>Eukaryota</taxon>
        <taxon>Metazoa</taxon>
        <taxon>Ecdysozoa</taxon>
        <taxon>Arthropoda</taxon>
        <taxon>Crustacea</taxon>
        <taxon>Branchiopoda</taxon>
        <taxon>Diplostraca</taxon>
        <taxon>Cladocera</taxon>
        <taxon>Anomopoda</taxon>
        <taxon>Daphniidae</taxon>
        <taxon>Daphnia</taxon>
        <taxon>Daphnia similis group</taxon>
    </lineage>
</organism>
<dbReference type="AlphaFoldDB" id="A0AAD5PVF6"/>
<name>A0AAD5PVF6_9CRUS</name>
<dbReference type="InterPro" id="IPR002110">
    <property type="entry name" value="Ankyrin_rpt"/>
</dbReference>
<comment type="caution">
    <text evidence="6">The sequence shown here is derived from an EMBL/GenBank/DDBJ whole genome shotgun (WGS) entry which is preliminary data.</text>
</comment>
<protein>
    <recommendedName>
        <fullName evidence="4">Ankyrin repeat domain-containing protein 54</fullName>
    </recommendedName>
</protein>
<keyword evidence="2 5" id="KW-0040">ANK repeat</keyword>
<evidence type="ECO:0000256" key="1">
    <source>
        <dbReference type="ARBA" id="ARBA00022737"/>
    </source>
</evidence>
<reference evidence="6 7" key="1">
    <citation type="submission" date="2022-05" db="EMBL/GenBank/DDBJ databases">
        <title>A multi-omics perspective on studying reproductive biology in Daphnia sinensis.</title>
        <authorList>
            <person name="Jia J."/>
        </authorList>
    </citation>
    <scope>NUCLEOTIDE SEQUENCE [LARGE SCALE GENOMIC DNA]</scope>
    <source>
        <strain evidence="6 7">WSL</strain>
    </source>
</reference>
<dbReference type="SUPFAM" id="SSF48403">
    <property type="entry name" value="Ankyrin repeat"/>
    <property type="match status" value="1"/>
</dbReference>
<dbReference type="PANTHER" id="PTHR24197">
    <property type="entry name" value="ANKYRIN REPEAT DOMAIN-CONTAINING PROTEIN 61"/>
    <property type="match status" value="1"/>
</dbReference>
<evidence type="ECO:0000256" key="4">
    <source>
        <dbReference type="ARBA" id="ARBA00039237"/>
    </source>
</evidence>
<dbReference type="InterPro" id="IPR036770">
    <property type="entry name" value="Ankyrin_rpt-contain_sf"/>
</dbReference>
<dbReference type="Gene3D" id="1.25.40.20">
    <property type="entry name" value="Ankyrin repeat-containing domain"/>
    <property type="match status" value="1"/>
</dbReference>
<dbReference type="Proteomes" id="UP000820818">
    <property type="component" value="Linkage Group LG5"/>
</dbReference>
<proteinExistence type="predicted"/>
<comment type="function">
    <text evidence="3">Plays an important role in regulating intracellular signaling events associated with erythroid terminal differentiation.</text>
</comment>
<dbReference type="PANTHER" id="PTHR24197:SF44">
    <property type="entry name" value="ANKYRIN REPEAT DOMAIN-CONTAINING PROTEIN 54"/>
    <property type="match status" value="1"/>
</dbReference>
<evidence type="ECO:0000256" key="3">
    <source>
        <dbReference type="ARBA" id="ARBA00037385"/>
    </source>
</evidence>
<accession>A0AAD5PVF6</accession>